<dbReference type="AlphaFoldDB" id="A0A4Y7SGJ4"/>
<organism evidence="3 4">
    <name type="scientific">Coprinellus micaceus</name>
    <name type="common">Glistening ink-cap mushroom</name>
    <name type="synonym">Coprinus micaceus</name>
    <dbReference type="NCBI Taxonomy" id="71717"/>
    <lineage>
        <taxon>Eukaryota</taxon>
        <taxon>Fungi</taxon>
        <taxon>Dikarya</taxon>
        <taxon>Basidiomycota</taxon>
        <taxon>Agaricomycotina</taxon>
        <taxon>Agaricomycetes</taxon>
        <taxon>Agaricomycetidae</taxon>
        <taxon>Agaricales</taxon>
        <taxon>Agaricineae</taxon>
        <taxon>Psathyrellaceae</taxon>
        <taxon>Coprinellus</taxon>
    </lineage>
</organism>
<keyword evidence="4" id="KW-1185">Reference proteome</keyword>
<name>A0A4Y7SGJ4_COPMI</name>
<gene>
    <name evidence="3" type="ORF">FA13DRAFT_1800533</name>
</gene>
<evidence type="ECO:0000256" key="1">
    <source>
        <dbReference type="ARBA" id="ARBA00022737"/>
    </source>
</evidence>
<evidence type="ECO:0000259" key="2">
    <source>
        <dbReference type="Pfam" id="PF24883"/>
    </source>
</evidence>
<reference evidence="3 4" key="1">
    <citation type="journal article" date="2019" name="Nat. Ecol. Evol.">
        <title>Megaphylogeny resolves global patterns of mushroom evolution.</title>
        <authorList>
            <person name="Varga T."/>
            <person name="Krizsan K."/>
            <person name="Foldi C."/>
            <person name="Dima B."/>
            <person name="Sanchez-Garcia M."/>
            <person name="Sanchez-Ramirez S."/>
            <person name="Szollosi G.J."/>
            <person name="Szarkandi J.G."/>
            <person name="Papp V."/>
            <person name="Albert L."/>
            <person name="Andreopoulos W."/>
            <person name="Angelini C."/>
            <person name="Antonin V."/>
            <person name="Barry K.W."/>
            <person name="Bougher N.L."/>
            <person name="Buchanan P."/>
            <person name="Buyck B."/>
            <person name="Bense V."/>
            <person name="Catcheside P."/>
            <person name="Chovatia M."/>
            <person name="Cooper J."/>
            <person name="Damon W."/>
            <person name="Desjardin D."/>
            <person name="Finy P."/>
            <person name="Geml J."/>
            <person name="Haridas S."/>
            <person name="Hughes K."/>
            <person name="Justo A."/>
            <person name="Karasinski D."/>
            <person name="Kautmanova I."/>
            <person name="Kiss B."/>
            <person name="Kocsube S."/>
            <person name="Kotiranta H."/>
            <person name="LaButti K.M."/>
            <person name="Lechner B.E."/>
            <person name="Liimatainen K."/>
            <person name="Lipzen A."/>
            <person name="Lukacs Z."/>
            <person name="Mihaltcheva S."/>
            <person name="Morgado L.N."/>
            <person name="Niskanen T."/>
            <person name="Noordeloos M.E."/>
            <person name="Ohm R.A."/>
            <person name="Ortiz-Santana B."/>
            <person name="Ovrebo C."/>
            <person name="Racz N."/>
            <person name="Riley R."/>
            <person name="Savchenko A."/>
            <person name="Shiryaev A."/>
            <person name="Soop K."/>
            <person name="Spirin V."/>
            <person name="Szebenyi C."/>
            <person name="Tomsovsky M."/>
            <person name="Tulloss R.E."/>
            <person name="Uehling J."/>
            <person name="Grigoriev I.V."/>
            <person name="Vagvolgyi C."/>
            <person name="Papp T."/>
            <person name="Martin F.M."/>
            <person name="Miettinen O."/>
            <person name="Hibbett D.S."/>
            <person name="Nagy L.G."/>
        </authorList>
    </citation>
    <scope>NUCLEOTIDE SEQUENCE [LARGE SCALE GENOMIC DNA]</scope>
    <source>
        <strain evidence="3 4">FP101781</strain>
    </source>
</reference>
<dbReference type="EMBL" id="QPFP01000128">
    <property type="protein sequence ID" value="TEB20941.1"/>
    <property type="molecule type" value="Genomic_DNA"/>
</dbReference>
<proteinExistence type="predicted"/>
<protein>
    <recommendedName>
        <fullName evidence="2">Nephrocystin 3-like N-terminal domain-containing protein</fullName>
    </recommendedName>
</protein>
<dbReference type="STRING" id="71717.A0A4Y7SGJ4"/>
<keyword evidence="1" id="KW-0677">Repeat</keyword>
<evidence type="ECO:0000313" key="3">
    <source>
        <dbReference type="EMBL" id="TEB20941.1"/>
    </source>
</evidence>
<dbReference type="InterPro" id="IPR056884">
    <property type="entry name" value="NPHP3-like_N"/>
</dbReference>
<sequence length="425" mass="47445">MAITTSITRTTTIPSIAARQYTPSTRWIVSMMSYVTTVGLEEYVSKRAAHNSLERGTDTPKCHPETRQAIQENILSHIRDGKEKVLWLLGPVGAGKTAIMGSITEECYARRWLTGSFFISAATMKVDRCSKRYLIPTLAFHLLELNIPHLPAAILAAVAANPSTVDASKWPKVVLVNGVDECAADENWEYRTKHEHQELKEANYREVLSSLVKLTNDPSFPFRIIIASRPEHAIQGYFSSLPSDASTQVFLDDMYSPEDDVALYAQAMLTKIGRDYGLRGEWYNRIGPGKDDPCYLAQQSSGQFIYIATIIRYIQDQSGAPHKQLEHVLNCRPRNRSNPFTALDALYLGILKTSPDPELSAKWLHCIDGNTNLVNFAPASRALLQKPWYKRCILESCPGETEYLLGPLVSLIPSAVASIILQNVM</sequence>
<accession>A0A4Y7SGJ4</accession>
<dbReference type="OrthoDB" id="5967843at2759"/>
<dbReference type="Proteomes" id="UP000298030">
    <property type="component" value="Unassembled WGS sequence"/>
</dbReference>
<evidence type="ECO:0000313" key="4">
    <source>
        <dbReference type="Proteomes" id="UP000298030"/>
    </source>
</evidence>
<dbReference type="InterPro" id="IPR027417">
    <property type="entry name" value="P-loop_NTPase"/>
</dbReference>
<comment type="caution">
    <text evidence="3">The sequence shown here is derived from an EMBL/GenBank/DDBJ whole genome shotgun (WGS) entry which is preliminary data.</text>
</comment>
<dbReference type="Pfam" id="PF24883">
    <property type="entry name" value="NPHP3_N"/>
    <property type="match status" value="1"/>
</dbReference>
<dbReference type="PANTHER" id="PTHR10039:SF5">
    <property type="entry name" value="NACHT DOMAIN-CONTAINING PROTEIN"/>
    <property type="match status" value="1"/>
</dbReference>
<dbReference type="Gene3D" id="3.40.50.300">
    <property type="entry name" value="P-loop containing nucleotide triphosphate hydrolases"/>
    <property type="match status" value="1"/>
</dbReference>
<dbReference type="PANTHER" id="PTHR10039">
    <property type="entry name" value="AMELOGENIN"/>
    <property type="match status" value="1"/>
</dbReference>
<feature type="domain" description="Nephrocystin 3-like N-terminal" evidence="2">
    <location>
        <begin position="79"/>
        <end position="229"/>
    </location>
</feature>
<dbReference type="SUPFAM" id="SSF52540">
    <property type="entry name" value="P-loop containing nucleoside triphosphate hydrolases"/>
    <property type="match status" value="1"/>
</dbReference>